<reference evidence="1 2" key="1">
    <citation type="submission" date="2015-10" db="EMBL/GenBank/DDBJ databases">
        <title>Transcriptomic analysis of a linuron degrading triple-species bacterial consortium.</title>
        <authorList>
            <person name="Albers P."/>
        </authorList>
    </citation>
    <scope>NUCLEOTIDE SEQUENCE [LARGE SCALE GENOMIC DNA]</scope>
    <source>
        <strain evidence="1 2">WDL6</strain>
    </source>
</reference>
<keyword evidence="2" id="KW-1185">Reference proteome</keyword>
<dbReference type="STRING" id="121290.APY04_3082"/>
<dbReference type="RefSeq" id="WP_068464163.1">
    <property type="nucleotide sequence ID" value="NZ_LMTR01000083.1"/>
</dbReference>
<organism evidence="1 2">
    <name type="scientific">Hyphomicrobium sulfonivorans</name>
    <dbReference type="NCBI Taxonomy" id="121290"/>
    <lineage>
        <taxon>Bacteria</taxon>
        <taxon>Pseudomonadati</taxon>
        <taxon>Pseudomonadota</taxon>
        <taxon>Alphaproteobacteria</taxon>
        <taxon>Hyphomicrobiales</taxon>
        <taxon>Hyphomicrobiaceae</taxon>
        <taxon>Hyphomicrobium</taxon>
    </lineage>
</organism>
<comment type="caution">
    <text evidence="1">The sequence shown here is derived from an EMBL/GenBank/DDBJ whole genome shotgun (WGS) entry which is preliminary data.</text>
</comment>
<proteinExistence type="predicted"/>
<dbReference type="Gene3D" id="3.90.190.10">
    <property type="entry name" value="Protein tyrosine phosphatase superfamily"/>
    <property type="match status" value="1"/>
</dbReference>
<dbReference type="SUPFAM" id="SSF52799">
    <property type="entry name" value="(Phosphotyrosine protein) phosphatases II"/>
    <property type="match status" value="1"/>
</dbReference>
<dbReference type="AlphaFoldDB" id="A0A120CTP6"/>
<dbReference type="InterPro" id="IPR029021">
    <property type="entry name" value="Prot-tyrosine_phosphatase-like"/>
</dbReference>
<evidence type="ECO:0000313" key="2">
    <source>
        <dbReference type="Proteomes" id="UP000059074"/>
    </source>
</evidence>
<sequence length="184" mass="19885">MQSKSAAIHVCALRHIPDVIAETGARHLISAINAELAPQTPSALSPDRHLRLDMHDIVDALPGAEPPAVDHVHRLIDFAQSWDGEAPLLIHCFAGLSRSTAAAFITLCALNPKAPEDRIALALRAASDTAVPNRRFVALADNIMRRQGRMLAAVENMGRNRIAAECVPFRVESYYAAAETARVA</sequence>
<protein>
    <recommendedName>
        <fullName evidence="3">Protein tyrosine phosphatase</fullName>
    </recommendedName>
</protein>
<dbReference type="OrthoDB" id="437665at2"/>
<accession>A0A120CTP6</accession>
<dbReference type="EMBL" id="LMTR01000083">
    <property type="protein sequence ID" value="KWT64994.1"/>
    <property type="molecule type" value="Genomic_DNA"/>
</dbReference>
<gene>
    <name evidence="1" type="ORF">APY04_3082</name>
</gene>
<name>A0A120CTP6_HYPSL</name>
<dbReference type="Proteomes" id="UP000059074">
    <property type="component" value="Unassembled WGS sequence"/>
</dbReference>
<evidence type="ECO:0000313" key="1">
    <source>
        <dbReference type="EMBL" id="KWT64994.1"/>
    </source>
</evidence>
<dbReference type="PATRIC" id="fig|121290.4.peg.2149"/>
<evidence type="ECO:0008006" key="3">
    <source>
        <dbReference type="Google" id="ProtNLM"/>
    </source>
</evidence>